<gene>
    <name evidence="1" type="ORF">BV22DRAFT_1022197</name>
</gene>
<sequence>MPVPLVNHSEVDVLIIGAGPAGLMAANALANAGVNVRIVDKRSAMVTAGQADGISPRTIEVFQSYGIGERLLREGCQVHMAAFYNPSSTGGIERTGRAPDVTAPTARYPFELALHQGGIEAIILDSMTALGVNVERSTMPTSIELSKDEGELADPNAHPVRVTLERLDEEDGQPHPEVVHAKFVLGADGAHSWVRKMFDISMDGEQSDFIWGVVDMVPDTDFPDIRNKSLIHSNNGSCLLVPREADRIRIYMQLADKDVLNPTTGRVDKEKMGPTQLLDVAQKSIHPYKLIPTNGINWWTLYIIGQRVASNFSVKNRVFIAGDACHTHSPKAGQGMNASMNDAHNLAWKLALVIRGWADMSLLSTYESERRKYARDLIAFDKEFSTLFSGKPQTEENKDGVSHEVFLKAFQTFGGFSSGIGVHYSPSVAVADAHQSYASNLIIGERVPPHKFVRAADAWPYELQDLLPSDFRFKLLTFVGDITDASQRSKVESMVKELERPTGFLTRYSTPNTTSKTTRFDIITVGLGRKEEVDFLQYPELLRPHWSKVLIDDTDVTGSLGGQGYSYYGVGPAGAVVVVRPDGYVGAITPLERVGELDGYFDSFMKAPV</sequence>
<comment type="caution">
    <text evidence="1">The sequence shown here is derived from an EMBL/GenBank/DDBJ whole genome shotgun (WGS) entry which is preliminary data.</text>
</comment>
<proteinExistence type="predicted"/>
<dbReference type="Proteomes" id="UP000790709">
    <property type="component" value="Unassembled WGS sequence"/>
</dbReference>
<protein>
    <submittedName>
        <fullName evidence="1">Uncharacterized protein</fullName>
    </submittedName>
</protein>
<organism evidence="1 2">
    <name type="scientific">Leucogyrophana mollusca</name>
    <dbReference type="NCBI Taxonomy" id="85980"/>
    <lineage>
        <taxon>Eukaryota</taxon>
        <taxon>Fungi</taxon>
        <taxon>Dikarya</taxon>
        <taxon>Basidiomycota</taxon>
        <taxon>Agaricomycotina</taxon>
        <taxon>Agaricomycetes</taxon>
        <taxon>Agaricomycetidae</taxon>
        <taxon>Boletales</taxon>
        <taxon>Boletales incertae sedis</taxon>
        <taxon>Leucogyrophana</taxon>
    </lineage>
</organism>
<keyword evidence="2" id="KW-1185">Reference proteome</keyword>
<dbReference type="EMBL" id="MU266621">
    <property type="protein sequence ID" value="KAH7919889.1"/>
    <property type="molecule type" value="Genomic_DNA"/>
</dbReference>
<evidence type="ECO:0000313" key="1">
    <source>
        <dbReference type="EMBL" id="KAH7919889.1"/>
    </source>
</evidence>
<accession>A0ACB8B2W7</accession>
<name>A0ACB8B2W7_9AGAM</name>
<evidence type="ECO:0000313" key="2">
    <source>
        <dbReference type="Proteomes" id="UP000790709"/>
    </source>
</evidence>
<reference evidence="1" key="1">
    <citation type="journal article" date="2021" name="New Phytol.">
        <title>Evolutionary innovations through gain and loss of genes in the ectomycorrhizal Boletales.</title>
        <authorList>
            <person name="Wu G."/>
            <person name="Miyauchi S."/>
            <person name="Morin E."/>
            <person name="Kuo A."/>
            <person name="Drula E."/>
            <person name="Varga T."/>
            <person name="Kohler A."/>
            <person name="Feng B."/>
            <person name="Cao Y."/>
            <person name="Lipzen A."/>
            <person name="Daum C."/>
            <person name="Hundley H."/>
            <person name="Pangilinan J."/>
            <person name="Johnson J."/>
            <person name="Barry K."/>
            <person name="LaButti K."/>
            <person name="Ng V."/>
            <person name="Ahrendt S."/>
            <person name="Min B."/>
            <person name="Choi I.G."/>
            <person name="Park H."/>
            <person name="Plett J.M."/>
            <person name="Magnuson J."/>
            <person name="Spatafora J.W."/>
            <person name="Nagy L.G."/>
            <person name="Henrissat B."/>
            <person name="Grigoriev I.V."/>
            <person name="Yang Z.L."/>
            <person name="Xu J."/>
            <person name="Martin F.M."/>
        </authorList>
    </citation>
    <scope>NUCLEOTIDE SEQUENCE</scope>
    <source>
        <strain evidence="1">KUC20120723A-06</strain>
    </source>
</reference>